<comment type="caution">
    <text evidence="3">The sequence shown here is derived from an EMBL/GenBank/DDBJ whole genome shotgun (WGS) entry which is preliminary data.</text>
</comment>
<evidence type="ECO:0000313" key="4">
    <source>
        <dbReference type="Proteomes" id="UP000274391"/>
    </source>
</evidence>
<dbReference type="Pfam" id="PF11268">
    <property type="entry name" value="DUF3071"/>
    <property type="match status" value="1"/>
</dbReference>
<dbReference type="AlphaFoldDB" id="A0A3P3W371"/>
<feature type="region of interest" description="Disordered" evidence="1">
    <location>
        <begin position="305"/>
        <end position="397"/>
    </location>
</feature>
<accession>A0A3P3W371</accession>
<protein>
    <submittedName>
        <fullName evidence="3">DUF3071 domain-containing protein</fullName>
    </submittedName>
</protein>
<dbReference type="EMBL" id="RQVS01000001">
    <property type="protein sequence ID" value="RRJ88828.1"/>
    <property type="molecule type" value="Genomic_DNA"/>
</dbReference>
<dbReference type="InterPro" id="IPR047682">
    <property type="entry name" value="SepH-like"/>
</dbReference>
<dbReference type="InterPro" id="IPR021421">
    <property type="entry name" value="DUF3071"/>
</dbReference>
<dbReference type="Proteomes" id="UP000274391">
    <property type="component" value="Unassembled WGS sequence"/>
</dbReference>
<dbReference type="OrthoDB" id="5180791at2"/>
<gene>
    <name evidence="3" type="ORF">EG850_01445</name>
</gene>
<proteinExistence type="predicted"/>
<dbReference type="NCBIfam" id="NF040712">
    <property type="entry name" value="SepH"/>
    <property type="match status" value="1"/>
</dbReference>
<feature type="compositionally biased region" description="Basic and acidic residues" evidence="1">
    <location>
        <begin position="353"/>
        <end position="372"/>
    </location>
</feature>
<name>A0A3P3W371_9MICO</name>
<evidence type="ECO:0000259" key="2">
    <source>
        <dbReference type="Pfam" id="PF11268"/>
    </source>
</evidence>
<evidence type="ECO:0000256" key="1">
    <source>
        <dbReference type="SAM" id="MobiDB-lite"/>
    </source>
</evidence>
<sequence>MRGNRIAVPIAARGGKMQELRFVGIEHGDVIATSSDGTRYRLVVDEALRDALRPRAAARSVGPKVPPRVIQQLIRAGRTVDEVVDSTGAERELVARFEGPILAERGYIVEQARSVSVRVQQPLDPLAGEGATFGSAIDDRLEQLAANSIRWDAWKDPETGWHVGLDFVTDDVTRNALWSFDAKIHSLQAISPAAITLSQQGELPPLGGPHLRAVDVHPTDAVIPAPPTERPRDHFAETQLTQTTANETADLLDALRRRRGERSAAPYDEEAEYGDDEFEFNFQAGLSDVSTVDDAEDSAPQALVTPFARTRPEHPSANLEANHDEPDDEPQAEVTPVAAEPEQHDSGVVPLDGLERTDAERAEADRADDARQQRRKGGRPSMPSWDEIVFGTKTDDD</sequence>
<reference evidence="3 4" key="1">
    <citation type="submission" date="2018-11" db="EMBL/GenBank/DDBJ databases">
        <title>YIM 102482-1 draft genome.</title>
        <authorList>
            <person name="Li G."/>
            <person name="Jiang Y."/>
        </authorList>
    </citation>
    <scope>NUCLEOTIDE SEQUENCE [LARGE SCALE GENOMIC DNA]</scope>
    <source>
        <strain evidence="3 4">YIM 102482-1</strain>
    </source>
</reference>
<evidence type="ECO:0000313" key="3">
    <source>
        <dbReference type="EMBL" id="RRJ88828.1"/>
    </source>
</evidence>
<organism evidence="3 4">
    <name type="scientific">Gulosibacter macacae</name>
    <dbReference type="NCBI Taxonomy" id="2488791"/>
    <lineage>
        <taxon>Bacteria</taxon>
        <taxon>Bacillati</taxon>
        <taxon>Actinomycetota</taxon>
        <taxon>Actinomycetes</taxon>
        <taxon>Micrococcales</taxon>
        <taxon>Microbacteriaceae</taxon>
        <taxon>Gulosibacter</taxon>
    </lineage>
</organism>
<feature type="domain" description="DUF3071" evidence="2">
    <location>
        <begin position="17"/>
        <end position="180"/>
    </location>
</feature>
<keyword evidence="4" id="KW-1185">Reference proteome</keyword>